<proteinExistence type="predicted"/>
<accession>A0A0X3VSI7</accession>
<sequence>MGDQQPNRSSALLKLFRRLIHRMDVEKHAMSTDDLAALVAEAENLSKRIALPGTEKKNLDRWQRRLQALREVEESVSVGDLPEDEPMAEGRLSRSQVLQLASAIRTLLQQTAGGQSLTTWGELRRRLGESVLPHLHPDDQGEVLVAVDRDAPANETLLSSLIVVGDGEIHPLYRHVAFSLGRDTPFSDAALRSEWTVDVLRLRALWKHR</sequence>
<gene>
    <name evidence="1" type="ORF">ADL28_32040</name>
</gene>
<reference evidence="2" key="1">
    <citation type="submission" date="2015-10" db="EMBL/GenBank/DDBJ databases">
        <authorList>
            <person name="Ju K.-S."/>
            <person name="Doroghazi J.R."/>
            <person name="Metcalf W.W."/>
        </authorList>
    </citation>
    <scope>NUCLEOTIDE SEQUENCE [LARGE SCALE GENOMIC DNA]</scope>
    <source>
        <strain evidence="2">NRRL F-8817</strain>
    </source>
</reference>
<dbReference type="Proteomes" id="UP000053413">
    <property type="component" value="Unassembled WGS sequence"/>
</dbReference>
<comment type="caution">
    <text evidence="1">The sequence shown here is derived from an EMBL/GenBank/DDBJ whole genome shotgun (WGS) entry which is preliminary data.</text>
</comment>
<protein>
    <submittedName>
        <fullName evidence="1">Uncharacterized protein</fullName>
    </submittedName>
</protein>
<dbReference type="AlphaFoldDB" id="A0A0X3VSI7"/>
<evidence type="ECO:0000313" key="2">
    <source>
        <dbReference type="Proteomes" id="UP000053413"/>
    </source>
</evidence>
<dbReference type="EMBL" id="LLZJ01000384">
    <property type="protein sequence ID" value="KUL47638.1"/>
    <property type="molecule type" value="Genomic_DNA"/>
</dbReference>
<evidence type="ECO:0000313" key="1">
    <source>
        <dbReference type="EMBL" id="KUL47638.1"/>
    </source>
</evidence>
<organism evidence="1 2">
    <name type="scientific">Streptomyces violaceusniger</name>
    <dbReference type="NCBI Taxonomy" id="68280"/>
    <lineage>
        <taxon>Bacteria</taxon>
        <taxon>Bacillati</taxon>
        <taxon>Actinomycetota</taxon>
        <taxon>Actinomycetes</taxon>
        <taxon>Kitasatosporales</taxon>
        <taxon>Streptomycetaceae</taxon>
        <taxon>Streptomyces</taxon>
        <taxon>Streptomyces violaceusniger group</taxon>
    </lineage>
</organism>
<name>A0A0X3VSI7_STRVO</name>